<reference evidence="2" key="1">
    <citation type="submission" date="2020-11" db="EMBL/GenBank/DDBJ databases">
        <authorList>
            <person name="Tran Van P."/>
        </authorList>
    </citation>
    <scope>NUCLEOTIDE SEQUENCE</scope>
</reference>
<feature type="compositionally biased region" description="Low complexity" evidence="1">
    <location>
        <begin position="119"/>
        <end position="131"/>
    </location>
</feature>
<dbReference type="EMBL" id="OC317727">
    <property type="protein sequence ID" value="CAD7398680.1"/>
    <property type="molecule type" value="Genomic_DNA"/>
</dbReference>
<evidence type="ECO:0000313" key="2">
    <source>
        <dbReference type="EMBL" id="CAD7398680.1"/>
    </source>
</evidence>
<feature type="compositionally biased region" description="Polar residues" evidence="1">
    <location>
        <begin position="94"/>
        <end position="104"/>
    </location>
</feature>
<feature type="compositionally biased region" description="Basic and acidic residues" evidence="1">
    <location>
        <begin position="78"/>
        <end position="93"/>
    </location>
</feature>
<dbReference type="AlphaFoldDB" id="A0A7R9GXS4"/>
<name>A0A7R9GXS4_TIMCR</name>
<accession>A0A7R9GXS4</accession>
<feature type="region of interest" description="Disordered" evidence="1">
    <location>
        <begin position="21"/>
        <end position="169"/>
    </location>
</feature>
<protein>
    <submittedName>
        <fullName evidence="2">Uncharacterized protein</fullName>
    </submittedName>
</protein>
<feature type="compositionally biased region" description="Low complexity" evidence="1">
    <location>
        <begin position="21"/>
        <end position="36"/>
    </location>
</feature>
<feature type="compositionally biased region" description="Polar residues" evidence="1">
    <location>
        <begin position="37"/>
        <end position="50"/>
    </location>
</feature>
<feature type="compositionally biased region" description="Polar residues" evidence="1">
    <location>
        <begin position="64"/>
        <end position="74"/>
    </location>
</feature>
<gene>
    <name evidence="2" type="ORF">TCEB3V08_LOCUS4624</name>
</gene>
<sequence length="306" mass="32611">MVISTVVEYLLGRVRKSHSLRSSASSFKPSSQQAAAMQNNPGQNPYSVTPNNINNNNPYAQPIRSATRSHSTVGGTREGLKTKSKKNVEEIQKVRTQLKSSKSYPNDFLAMNNPEDGDNSSSGVSSDQDVPVGPPTGFDDGRSSEGSGGSEGAQSDLLKPQNPVRQKPSLAGGMLTRHAVSLAQLPPPLEGEGEGEGELVVPPPPEFLGAAGNNGTTEEVLAPPPQFCDNRLFYANRELIPKWTPNKTRGKSLYGDFMSTTAAIKEEYASAGGLSAFAYYCCAICDGVPPLARAPNQPPYPLCYPP</sequence>
<feature type="region of interest" description="Disordered" evidence="1">
    <location>
        <begin position="185"/>
        <end position="218"/>
    </location>
</feature>
<proteinExistence type="predicted"/>
<organism evidence="2">
    <name type="scientific">Timema cristinae</name>
    <name type="common">Walking stick</name>
    <dbReference type="NCBI Taxonomy" id="61476"/>
    <lineage>
        <taxon>Eukaryota</taxon>
        <taxon>Metazoa</taxon>
        <taxon>Ecdysozoa</taxon>
        <taxon>Arthropoda</taxon>
        <taxon>Hexapoda</taxon>
        <taxon>Insecta</taxon>
        <taxon>Pterygota</taxon>
        <taxon>Neoptera</taxon>
        <taxon>Polyneoptera</taxon>
        <taxon>Phasmatodea</taxon>
        <taxon>Timematodea</taxon>
        <taxon>Timematoidea</taxon>
        <taxon>Timematidae</taxon>
        <taxon>Timema</taxon>
    </lineage>
</organism>
<evidence type="ECO:0000256" key="1">
    <source>
        <dbReference type="SAM" id="MobiDB-lite"/>
    </source>
</evidence>